<dbReference type="AlphaFoldDB" id="A0A5S6QQ07"/>
<organism evidence="2 3">
    <name type="scientific">Trichuris muris</name>
    <name type="common">Mouse whipworm</name>
    <dbReference type="NCBI Taxonomy" id="70415"/>
    <lineage>
        <taxon>Eukaryota</taxon>
        <taxon>Metazoa</taxon>
        <taxon>Ecdysozoa</taxon>
        <taxon>Nematoda</taxon>
        <taxon>Enoplea</taxon>
        <taxon>Dorylaimia</taxon>
        <taxon>Trichinellida</taxon>
        <taxon>Trichuridae</taxon>
        <taxon>Trichuris</taxon>
    </lineage>
</organism>
<name>A0A5S6QQ07_TRIMR</name>
<sequence length="107" mass="12000">MILTVPGSSVSCTWCTVIARCGLPRIATSEMSNAEDLADGLAKGEVDVEQEVKGFGKSGKNRTKQEQHEHKKPHPEGDTRRIVNVAMNGEQNRREDEKRRLEKQQNK</sequence>
<evidence type="ECO:0000313" key="3">
    <source>
        <dbReference type="WBParaSite" id="TMUE_2000009421.1"/>
    </source>
</evidence>
<evidence type="ECO:0000313" key="2">
    <source>
        <dbReference type="Proteomes" id="UP000046395"/>
    </source>
</evidence>
<dbReference type="InterPro" id="IPR018792">
    <property type="entry name" value="NUPR1-like"/>
</dbReference>
<evidence type="ECO:0000256" key="1">
    <source>
        <dbReference type="SAM" id="MobiDB-lite"/>
    </source>
</evidence>
<dbReference type="Pfam" id="PF10195">
    <property type="entry name" value="Phospho_p8"/>
    <property type="match status" value="1"/>
</dbReference>
<dbReference type="STRING" id="70415.A0A5S6QQ07"/>
<feature type="compositionally biased region" description="Basic and acidic residues" evidence="1">
    <location>
        <begin position="91"/>
        <end position="107"/>
    </location>
</feature>
<reference evidence="3" key="1">
    <citation type="submission" date="2019-12" db="UniProtKB">
        <authorList>
            <consortium name="WormBaseParasite"/>
        </authorList>
    </citation>
    <scope>IDENTIFICATION</scope>
</reference>
<feature type="compositionally biased region" description="Basic and acidic residues" evidence="1">
    <location>
        <begin position="63"/>
        <end position="81"/>
    </location>
</feature>
<dbReference type="Proteomes" id="UP000046395">
    <property type="component" value="Unassembled WGS sequence"/>
</dbReference>
<keyword evidence="2" id="KW-1185">Reference proteome</keyword>
<dbReference type="WBParaSite" id="TMUE_2000009421.1">
    <property type="protein sequence ID" value="TMUE_2000009421.1"/>
    <property type="gene ID" value="WBGene00290678"/>
</dbReference>
<proteinExistence type="predicted"/>
<protein>
    <submittedName>
        <fullName evidence="3">Small EDRK-rich factor-like N-terminal domain-containing protein</fullName>
    </submittedName>
</protein>
<accession>A0A5S6QQ07</accession>
<feature type="region of interest" description="Disordered" evidence="1">
    <location>
        <begin position="51"/>
        <end position="107"/>
    </location>
</feature>